<dbReference type="InterPro" id="IPR006311">
    <property type="entry name" value="TAT_signal"/>
</dbReference>
<evidence type="ECO:0000313" key="1">
    <source>
        <dbReference type="EMBL" id="NYE75005.1"/>
    </source>
</evidence>
<dbReference type="PROSITE" id="PS51318">
    <property type="entry name" value="TAT"/>
    <property type="match status" value="1"/>
</dbReference>
<dbReference type="RefSeq" id="WP_179757581.1">
    <property type="nucleotide sequence ID" value="NZ_JACCBU010000001.1"/>
</dbReference>
<accession>A0A7Y9IDY1</accession>
<dbReference type="SUPFAM" id="SSF53850">
    <property type="entry name" value="Periplasmic binding protein-like II"/>
    <property type="match status" value="1"/>
</dbReference>
<gene>
    <name evidence="1" type="ORF">BKA15_006334</name>
</gene>
<dbReference type="EMBL" id="JACCBU010000001">
    <property type="protein sequence ID" value="NYE75005.1"/>
    <property type="molecule type" value="Genomic_DNA"/>
</dbReference>
<dbReference type="Proteomes" id="UP000569914">
    <property type="component" value="Unassembled WGS sequence"/>
</dbReference>
<dbReference type="InterPro" id="IPR050490">
    <property type="entry name" value="Bact_solute-bd_prot1"/>
</dbReference>
<organism evidence="1 2">
    <name type="scientific">Microlunatus parietis</name>
    <dbReference type="NCBI Taxonomy" id="682979"/>
    <lineage>
        <taxon>Bacteria</taxon>
        <taxon>Bacillati</taxon>
        <taxon>Actinomycetota</taxon>
        <taxon>Actinomycetes</taxon>
        <taxon>Propionibacteriales</taxon>
        <taxon>Propionibacteriaceae</taxon>
        <taxon>Microlunatus</taxon>
    </lineage>
</organism>
<dbReference type="AlphaFoldDB" id="A0A7Y9IDY1"/>
<name>A0A7Y9IDY1_9ACTN</name>
<comment type="caution">
    <text evidence="1">The sequence shown here is derived from an EMBL/GenBank/DDBJ whole genome shotgun (WGS) entry which is preliminary data.</text>
</comment>
<dbReference type="PANTHER" id="PTHR43649">
    <property type="entry name" value="ARABINOSE-BINDING PROTEIN-RELATED"/>
    <property type="match status" value="1"/>
</dbReference>
<protein>
    <submittedName>
        <fullName evidence="1">Putative aldouronate transport system substrate-binding protein</fullName>
    </submittedName>
</protein>
<evidence type="ECO:0000313" key="2">
    <source>
        <dbReference type="Proteomes" id="UP000569914"/>
    </source>
</evidence>
<proteinExistence type="predicted"/>
<sequence length="549" mass="58474">MDLHGRTQLSRRGLLGGGAALAGTVGVAGLGGLAGCSTGGGGGDDAAVNAAVKLPTHQPYEGVDPDLPGDETVLDGYLKFPAEPKQVITEAPGDGQPVTFMTNIPGAIPPPASDNAFWTELNNRLGSPLEISMASNDEYGDKFATRVAGDDLPDLINIPPGTAQLPGLLKAKARDLTEFLSGDAVKQYPFLANLPEVYWRGCVFNGGIYGVPVPRGMARTSLPLYREDLLAAKGIKDPAPKNFQEFFDLCVEMTDQRGNRWAWSTAPTNYLKQMLGIPYLWAEDGGKFTSANEHPRSADALEAVRKLVEAGVVNPDAFTSGASARKQWFNGGIVSFDLDSFVAWNQYYADNTAGDAFAVNMLDVPGFDGGEGTPWLGAALNNITAINAQTKHSPETLLKIANWMAAPFGTQEYLFRKFGVEGRHYALEGSDPIPNKVGVLETGIGLQYVCDAPMALYLAGHPEVPEKQQKIQQKIAPRLVANASYGLYSDTLSKKGAIIDGPLNDLSTQIILGKQPVSAWATGVQDWLAAGGEDIRSELQQAHADVNGG</sequence>
<dbReference type="PANTHER" id="PTHR43649:SF12">
    <property type="entry name" value="DIACETYLCHITOBIOSE BINDING PROTEIN DASA"/>
    <property type="match status" value="1"/>
</dbReference>
<keyword evidence="2" id="KW-1185">Reference proteome</keyword>
<dbReference type="Pfam" id="PF01547">
    <property type="entry name" value="SBP_bac_1"/>
    <property type="match status" value="1"/>
</dbReference>
<reference evidence="1 2" key="1">
    <citation type="submission" date="2020-07" db="EMBL/GenBank/DDBJ databases">
        <title>Sequencing the genomes of 1000 actinobacteria strains.</title>
        <authorList>
            <person name="Klenk H.-P."/>
        </authorList>
    </citation>
    <scope>NUCLEOTIDE SEQUENCE [LARGE SCALE GENOMIC DNA]</scope>
    <source>
        <strain evidence="1 2">DSM 22083</strain>
    </source>
</reference>
<dbReference type="InterPro" id="IPR006059">
    <property type="entry name" value="SBP"/>
</dbReference>
<dbReference type="Gene3D" id="3.40.190.10">
    <property type="entry name" value="Periplasmic binding protein-like II"/>
    <property type="match status" value="2"/>
</dbReference>